<feature type="non-terminal residue" evidence="2">
    <location>
        <position position="1"/>
    </location>
</feature>
<feature type="compositionally biased region" description="Polar residues" evidence="1">
    <location>
        <begin position="182"/>
        <end position="205"/>
    </location>
</feature>
<sequence>SNYFLPKDTITKIESVFDSNNFTNLYTLSGELKHILSPSEIEEIVANKEHLETILSPNIMAALSWSLNDASLPPYTMNNDDSTSFNLQNNLINSREIHNNTNLPIIIESSKDDATTNCFSSATSLSNGFHSKESSLTDVSDQNELEETQQIKHKESKKMVPVKDSYGMEDDLELKHNGHPNGPSNGISNGAFQRGTNVTNSFRRK</sequence>
<dbReference type="AlphaFoldDB" id="A0A8J2PT46"/>
<reference evidence="2" key="1">
    <citation type="submission" date="2021-06" db="EMBL/GenBank/DDBJ databases">
        <authorList>
            <person name="Hodson N. C."/>
            <person name="Mongue J. A."/>
            <person name="Jaron S. K."/>
        </authorList>
    </citation>
    <scope>NUCLEOTIDE SEQUENCE</scope>
</reference>
<evidence type="ECO:0000313" key="2">
    <source>
        <dbReference type="EMBL" id="CAG7826811.1"/>
    </source>
</evidence>
<feature type="non-terminal residue" evidence="2">
    <location>
        <position position="205"/>
    </location>
</feature>
<dbReference type="Proteomes" id="UP000708208">
    <property type="component" value="Unassembled WGS sequence"/>
</dbReference>
<feature type="region of interest" description="Disordered" evidence="1">
    <location>
        <begin position="171"/>
        <end position="205"/>
    </location>
</feature>
<name>A0A8J2PT46_9HEXA</name>
<accession>A0A8J2PT46</accession>
<keyword evidence="3" id="KW-1185">Reference proteome</keyword>
<evidence type="ECO:0000256" key="1">
    <source>
        <dbReference type="SAM" id="MobiDB-lite"/>
    </source>
</evidence>
<organism evidence="2 3">
    <name type="scientific">Allacma fusca</name>
    <dbReference type="NCBI Taxonomy" id="39272"/>
    <lineage>
        <taxon>Eukaryota</taxon>
        <taxon>Metazoa</taxon>
        <taxon>Ecdysozoa</taxon>
        <taxon>Arthropoda</taxon>
        <taxon>Hexapoda</taxon>
        <taxon>Collembola</taxon>
        <taxon>Symphypleona</taxon>
        <taxon>Sminthuridae</taxon>
        <taxon>Allacma</taxon>
    </lineage>
</organism>
<dbReference type="EMBL" id="CAJVCH010541194">
    <property type="protein sequence ID" value="CAG7826811.1"/>
    <property type="molecule type" value="Genomic_DNA"/>
</dbReference>
<comment type="caution">
    <text evidence="2">The sequence shown here is derived from an EMBL/GenBank/DDBJ whole genome shotgun (WGS) entry which is preliminary data.</text>
</comment>
<evidence type="ECO:0000313" key="3">
    <source>
        <dbReference type="Proteomes" id="UP000708208"/>
    </source>
</evidence>
<protein>
    <submittedName>
        <fullName evidence="2">Uncharacterized protein</fullName>
    </submittedName>
</protein>
<proteinExistence type="predicted"/>
<gene>
    <name evidence="2" type="ORF">AFUS01_LOCUS36846</name>
</gene>